<dbReference type="OrthoDB" id="159299at2759"/>
<evidence type="ECO:0000313" key="1">
    <source>
        <dbReference type="EMBL" id="EPZ35216.1"/>
    </source>
</evidence>
<dbReference type="STRING" id="988480.A0A075B2N0"/>
<evidence type="ECO:0000313" key="2">
    <source>
        <dbReference type="Proteomes" id="UP000030755"/>
    </source>
</evidence>
<reference evidence="1 2" key="1">
    <citation type="journal article" date="2013" name="Curr. Biol.">
        <title>Shared signatures of parasitism and phylogenomics unite Cryptomycota and microsporidia.</title>
        <authorList>
            <person name="James T.Y."/>
            <person name="Pelin A."/>
            <person name="Bonen L."/>
            <person name="Ahrendt S."/>
            <person name="Sain D."/>
            <person name="Corradi N."/>
            <person name="Stajich J.E."/>
        </authorList>
    </citation>
    <scope>NUCLEOTIDE SEQUENCE [LARGE SCALE GENOMIC DNA]</scope>
    <source>
        <strain evidence="1 2">CSF55</strain>
    </source>
</reference>
<dbReference type="HOGENOM" id="CLU_1397060_0_0_1"/>
<dbReference type="EMBL" id="KE560852">
    <property type="protein sequence ID" value="EPZ35216.1"/>
    <property type="molecule type" value="Genomic_DNA"/>
</dbReference>
<name>A0A075B2N0_ROZAC</name>
<gene>
    <name evidence="1" type="ORF">O9G_004695</name>
</gene>
<dbReference type="AlphaFoldDB" id="A0A075B2N0"/>
<sequence>MLEQEKVNDSTTTTKSMDLLSSLGLNSPDNVDYDKLEFILEDDMDPSGRLPLGSTLTFGVGITVGSIWGFFEGVKDPAPTTMKLRKNAILNAITKRGPFVANSVGVVSIYYFGLEWCIANLLGLKDDFVLPITSAFTAGALFKASGKFLSVWKLAGLKASGKIGLTCAAGMGVISGLKHLYKNYKFQEEDKMYMN</sequence>
<dbReference type="Proteomes" id="UP000030755">
    <property type="component" value="Unassembled WGS sequence"/>
</dbReference>
<dbReference type="Pfam" id="PF02466">
    <property type="entry name" value="Tim17"/>
    <property type="match status" value="1"/>
</dbReference>
<organism evidence="1 2">
    <name type="scientific">Rozella allomycis (strain CSF55)</name>
    <dbReference type="NCBI Taxonomy" id="988480"/>
    <lineage>
        <taxon>Eukaryota</taxon>
        <taxon>Fungi</taxon>
        <taxon>Fungi incertae sedis</taxon>
        <taxon>Cryptomycota</taxon>
        <taxon>Cryptomycota incertae sedis</taxon>
        <taxon>Rozella</taxon>
    </lineage>
</organism>
<proteinExistence type="predicted"/>
<accession>A0A075B2N0</accession>
<protein>
    <submittedName>
        <fullName evidence="1">Uncharacterized protein</fullName>
    </submittedName>
</protein>
<keyword evidence="2" id="KW-1185">Reference proteome</keyword>